<sequence>MLSTELVLTEGFSSTVTIPTRKAVGKRKDQKWAKGFASLCDDLPQGPSTAKTLGAPIQFIPKSTTFLEALDIEKDESPTVYTPRSSTSSDRASGKESNSVVSTPGSSTTSDVINPVEVQDSAEEHLSSLSSLSSNSLVCPEWIGTSQFQVNFVLELQKSGALPEHIEIRKLLSSSLDTYPYDPLTYIQLAQIDNKLGFCDIAAANAHKALLLISYGLPSSDSQITCALPKLNATFLDWTDEVRATVAKRNVTSSSLVIDDDLDHLRLQAYQALMEGLVGCAAFSEALFVVAKEALRLYPQDYQLDHFRMIAKGRYKERYMTLKALNWPIKTLSLVLKKGKIMQKKYPWLNNGLHHRTPKMVQQVNEGLTSWNSIEIRPVVFEGSYINESQKDSKDENFDVGPLGIFAKRDIKQDDIILIDPTLLSISNVPASELQYCDACNSCLNPPYVRREDIVWASCCDRVAFCSVECRDTATKGYHSILCGNDLDWLYKDIEDITQAWGAISFSRLAAIVLADQKTQTSTTVTHPLQHHLLTRMAANYAPPSKIEPGQLYDFSYQENIVSPCKILLTLGVDIFKTRGWDLEVIMTALWRLDNNANMGRTNIYPKGESHPHPSRLPTPPSDIPQKRVGNPVLADNTRKFHAEISTININPNYLFFNHSCTPNVYWSSALPSPEMDVEGMKWDGGLLRPGNSAVRCVAIRDIKAGEELKISYVGDPLGMGEGRAKAEKRKETRIALEKWFPGGCGCEICKMEDEDARGKGGVSWYANVRKHDDGWIGWK</sequence>
<feature type="compositionally biased region" description="Polar residues" evidence="4">
    <location>
        <begin position="79"/>
        <end position="91"/>
    </location>
</feature>
<keyword evidence="1" id="KW-0479">Metal-binding</keyword>
<gene>
    <name evidence="6" type="ORF">GLAREA_10930</name>
</gene>
<keyword evidence="7" id="KW-1185">Reference proteome</keyword>
<evidence type="ECO:0000256" key="3">
    <source>
        <dbReference type="ARBA" id="ARBA00022833"/>
    </source>
</evidence>
<dbReference type="RefSeq" id="XP_008077312.1">
    <property type="nucleotide sequence ID" value="XM_008079121.1"/>
</dbReference>
<feature type="region of interest" description="Disordered" evidence="4">
    <location>
        <begin position="602"/>
        <end position="627"/>
    </location>
</feature>
<evidence type="ECO:0000313" key="6">
    <source>
        <dbReference type="EMBL" id="EPE35233.1"/>
    </source>
</evidence>
<dbReference type="OrthoDB" id="438641at2759"/>
<dbReference type="GeneID" id="19469974"/>
<dbReference type="PANTHER" id="PTHR12197">
    <property type="entry name" value="HISTONE-LYSINE N-METHYLTRANSFERASE SMYD"/>
    <property type="match status" value="1"/>
</dbReference>
<dbReference type="Pfam" id="PF00856">
    <property type="entry name" value="SET"/>
    <property type="match status" value="1"/>
</dbReference>
<evidence type="ECO:0000313" key="7">
    <source>
        <dbReference type="Proteomes" id="UP000016922"/>
    </source>
</evidence>
<dbReference type="EMBL" id="KE145354">
    <property type="protein sequence ID" value="EPE35233.1"/>
    <property type="molecule type" value="Genomic_DNA"/>
</dbReference>
<evidence type="ECO:0000259" key="5">
    <source>
        <dbReference type="PROSITE" id="PS50280"/>
    </source>
</evidence>
<name>S3EA79_GLAL2</name>
<organism evidence="6 7">
    <name type="scientific">Glarea lozoyensis (strain ATCC 20868 / MF5171)</name>
    <dbReference type="NCBI Taxonomy" id="1116229"/>
    <lineage>
        <taxon>Eukaryota</taxon>
        <taxon>Fungi</taxon>
        <taxon>Dikarya</taxon>
        <taxon>Ascomycota</taxon>
        <taxon>Pezizomycotina</taxon>
        <taxon>Leotiomycetes</taxon>
        <taxon>Helotiales</taxon>
        <taxon>Helotiaceae</taxon>
        <taxon>Glarea</taxon>
    </lineage>
</organism>
<feature type="domain" description="SET" evidence="5">
    <location>
        <begin position="372"/>
        <end position="714"/>
    </location>
</feature>
<dbReference type="OMA" id="FCDACHA"/>
<evidence type="ECO:0000256" key="4">
    <source>
        <dbReference type="SAM" id="MobiDB-lite"/>
    </source>
</evidence>
<dbReference type="InterPro" id="IPR002893">
    <property type="entry name" value="Znf_MYND"/>
</dbReference>
<evidence type="ECO:0000256" key="1">
    <source>
        <dbReference type="ARBA" id="ARBA00022723"/>
    </source>
</evidence>
<dbReference type="Proteomes" id="UP000016922">
    <property type="component" value="Unassembled WGS sequence"/>
</dbReference>
<feature type="region of interest" description="Disordered" evidence="4">
    <location>
        <begin position="77"/>
        <end position="113"/>
    </location>
</feature>
<protein>
    <submittedName>
        <fullName evidence="6">SET</fullName>
    </submittedName>
</protein>
<feature type="compositionally biased region" description="Low complexity" evidence="4">
    <location>
        <begin position="97"/>
        <end position="112"/>
    </location>
</feature>
<dbReference type="GO" id="GO:0005634">
    <property type="term" value="C:nucleus"/>
    <property type="evidence" value="ECO:0007669"/>
    <property type="project" value="TreeGrafter"/>
</dbReference>
<dbReference type="HOGENOM" id="CLU_021484_0_0_1"/>
<dbReference type="InterPro" id="IPR050869">
    <property type="entry name" value="H3K4_H4K5_MeTrfase"/>
</dbReference>
<reference evidence="6 7" key="1">
    <citation type="journal article" date="2013" name="BMC Genomics">
        <title>Genomics-driven discovery of the pneumocandin biosynthetic gene cluster in the fungus Glarea lozoyensis.</title>
        <authorList>
            <person name="Chen L."/>
            <person name="Yue Q."/>
            <person name="Zhang X."/>
            <person name="Xiang M."/>
            <person name="Wang C."/>
            <person name="Li S."/>
            <person name="Che Y."/>
            <person name="Ortiz-Lopez F.J."/>
            <person name="Bills G.F."/>
            <person name="Liu X."/>
            <person name="An Z."/>
        </authorList>
    </citation>
    <scope>NUCLEOTIDE SEQUENCE [LARGE SCALE GENOMIC DNA]</scope>
    <source>
        <strain evidence="7">ATCC 20868 / MF5171</strain>
    </source>
</reference>
<evidence type="ECO:0000256" key="2">
    <source>
        <dbReference type="ARBA" id="ARBA00022771"/>
    </source>
</evidence>
<dbReference type="PROSITE" id="PS50280">
    <property type="entry name" value="SET"/>
    <property type="match status" value="1"/>
</dbReference>
<keyword evidence="3" id="KW-0862">Zinc</keyword>
<dbReference type="InterPro" id="IPR046341">
    <property type="entry name" value="SET_dom_sf"/>
</dbReference>
<dbReference type="Gene3D" id="6.10.140.2220">
    <property type="match status" value="1"/>
</dbReference>
<dbReference type="SUPFAM" id="SSF82199">
    <property type="entry name" value="SET domain"/>
    <property type="match status" value="1"/>
</dbReference>
<dbReference type="InterPro" id="IPR001214">
    <property type="entry name" value="SET_dom"/>
</dbReference>
<accession>S3EA79</accession>
<dbReference type="PANTHER" id="PTHR12197:SF251">
    <property type="entry name" value="EG:BACR7C10.4 PROTEIN"/>
    <property type="match status" value="1"/>
</dbReference>
<proteinExistence type="predicted"/>
<keyword evidence="2" id="KW-0863">Zinc-finger</keyword>
<dbReference type="KEGG" id="glz:GLAREA_10930"/>
<dbReference type="PROSITE" id="PS01360">
    <property type="entry name" value="ZF_MYND_1"/>
    <property type="match status" value="1"/>
</dbReference>
<dbReference type="AlphaFoldDB" id="S3EA79"/>
<dbReference type="GO" id="GO:0008270">
    <property type="term" value="F:zinc ion binding"/>
    <property type="evidence" value="ECO:0007669"/>
    <property type="project" value="UniProtKB-KW"/>
</dbReference>
<dbReference type="Gene3D" id="2.170.270.10">
    <property type="entry name" value="SET domain"/>
    <property type="match status" value="2"/>
</dbReference>